<dbReference type="AlphaFoldDB" id="A0A0D1A690"/>
<dbReference type="Proteomes" id="UP000032279">
    <property type="component" value="Unassembled WGS sequence"/>
</dbReference>
<dbReference type="InterPro" id="IPR014922">
    <property type="entry name" value="YdhG-like"/>
</dbReference>
<dbReference type="STRING" id="1335616.WDC_1248"/>
<evidence type="ECO:0000313" key="3">
    <source>
        <dbReference type="Proteomes" id="UP000032279"/>
    </source>
</evidence>
<dbReference type="OrthoDB" id="384795at2"/>
<evidence type="ECO:0000259" key="1">
    <source>
        <dbReference type="Pfam" id="PF08818"/>
    </source>
</evidence>
<evidence type="ECO:0000313" key="2">
    <source>
        <dbReference type="EMBL" id="KIS03172.1"/>
    </source>
</evidence>
<dbReference type="PATRIC" id="fig|1335616.4.peg.1249"/>
<dbReference type="RefSeq" id="WP_044010982.1">
    <property type="nucleotide sequence ID" value="NZ_AWTT01000029.1"/>
</dbReference>
<protein>
    <recommendedName>
        <fullName evidence="1">YdhG-like domain-containing protein</fullName>
    </recommendedName>
</protein>
<dbReference type="SUPFAM" id="SSF159888">
    <property type="entry name" value="YdhG-like"/>
    <property type="match status" value="1"/>
</dbReference>
<name>A0A0D1A690_9LACO</name>
<sequence>MDPFAEFIDSIEDAQHRARVVEVLKWVTDTFSQLKPRLAWNQPMFTDHGTFIIGFSVSKKHLAATPEEEGIAHFKADIETAGIDHTKGIIRMPWSQPINYNLLQKMIEYNIRDKADIETFWRHKN</sequence>
<reference evidence="2 3" key="1">
    <citation type="submission" date="2013-08" db="EMBL/GenBank/DDBJ databases">
        <title>Lactobacillus wasatchii sp. WDC04, a late gas producing bacteria isolated from aged chedder cheese.</title>
        <authorList>
            <person name="Oberg C.J."/>
            <person name="Culumber M."/>
            <person name="McMahon D.J."/>
            <person name="Broadbent J.R."/>
            <person name="Oberg T.S."/>
            <person name="Ortaki F."/>
        </authorList>
    </citation>
    <scope>NUCLEOTIDE SEQUENCE [LARGE SCALE GENOMIC DNA]</scope>
    <source>
        <strain evidence="2 3">WDC04</strain>
    </source>
</reference>
<proteinExistence type="predicted"/>
<dbReference type="EMBL" id="AWTT01000029">
    <property type="protein sequence ID" value="KIS03172.1"/>
    <property type="molecule type" value="Genomic_DNA"/>
</dbReference>
<organism evidence="2 3">
    <name type="scientific">Paucilactobacillus wasatchensis</name>
    <dbReference type="NCBI Taxonomy" id="1335616"/>
    <lineage>
        <taxon>Bacteria</taxon>
        <taxon>Bacillati</taxon>
        <taxon>Bacillota</taxon>
        <taxon>Bacilli</taxon>
        <taxon>Lactobacillales</taxon>
        <taxon>Lactobacillaceae</taxon>
        <taxon>Paucilactobacillus</taxon>
    </lineage>
</organism>
<comment type="caution">
    <text evidence="2">The sequence shown here is derived from an EMBL/GenBank/DDBJ whole genome shotgun (WGS) entry which is preliminary data.</text>
</comment>
<feature type="domain" description="YdhG-like" evidence="1">
    <location>
        <begin position="16"/>
        <end position="111"/>
    </location>
</feature>
<dbReference type="Gene3D" id="3.90.1150.200">
    <property type="match status" value="1"/>
</dbReference>
<keyword evidence="3" id="KW-1185">Reference proteome</keyword>
<dbReference type="Pfam" id="PF08818">
    <property type="entry name" value="DUF1801"/>
    <property type="match status" value="1"/>
</dbReference>
<accession>A0A0D1A690</accession>
<gene>
    <name evidence="2" type="ORF">WDC_1248</name>
</gene>